<dbReference type="SUPFAM" id="SSF103506">
    <property type="entry name" value="Mitochondrial carrier"/>
    <property type="match status" value="1"/>
</dbReference>
<protein>
    <submittedName>
        <fullName evidence="5">Uncharacterized protein</fullName>
    </submittedName>
</protein>
<comment type="caution">
    <text evidence="5">The sequence shown here is derived from an EMBL/GenBank/DDBJ whole genome shotgun (WGS) entry which is preliminary data.</text>
</comment>
<dbReference type="Proteomes" id="UP000797356">
    <property type="component" value="Chromosome 6"/>
</dbReference>
<dbReference type="InterPro" id="IPR023395">
    <property type="entry name" value="MCP_dom_sf"/>
</dbReference>
<keyword evidence="6" id="KW-1185">Reference proteome</keyword>
<dbReference type="InterPro" id="IPR018108">
    <property type="entry name" value="MCP_transmembrane"/>
</dbReference>
<evidence type="ECO:0000256" key="4">
    <source>
        <dbReference type="SAM" id="MobiDB-lite"/>
    </source>
</evidence>
<evidence type="ECO:0000256" key="2">
    <source>
        <dbReference type="ARBA" id="ARBA00022692"/>
    </source>
</evidence>
<proteinExistence type="predicted"/>
<dbReference type="EMBL" id="CM017877">
    <property type="protein sequence ID" value="KAG1346353.1"/>
    <property type="molecule type" value="Genomic_DNA"/>
</dbReference>
<feature type="region of interest" description="Disordered" evidence="4">
    <location>
        <begin position="93"/>
        <end position="171"/>
    </location>
</feature>
<keyword evidence="3" id="KW-0472">Membrane</keyword>
<dbReference type="AlphaFoldDB" id="A0A8K0I9S7"/>
<reference evidence="5" key="2">
    <citation type="submission" date="2019-07" db="EMBL/GenBank/DDBJ databases">
        <authorList>
            <person name="Yang Y."/>
            <person name="Bocs S."/>
            <person name="Baudouin L."/>
        </authorList>
    </citation>
    <scope>NUCLEOTIDE SEQUENCE</scope>
    <source>
        <tissue evidence="5">Spear leaf of Hainan Tall coconut</tissue>
    </source>
</reference>
<dbReference type="Pfam" id="PF00153">
    <property type="entry name" value="Mito_carr"/>
    <property type="match status" value="1"/>
</dbReference>
<comment type="subcellular location">
    <subcellularLocation>
        <location evidence="1">Membrane</location>
        <topology evidence="1">Multi-pass membrane protein</topology>
    </subcellularLocation>
</comment>
<evidence type="ECO:0000256" key="3">
    <source>
        <dbReference type="ARBA" id="ARBA00023136"/>
    </source>
</evidence>
<accession>A0A8K0I9S7</accession>
<organism evidence="5 6">
    <name type="scientific">Cocos nucifera</name>
    <name type="common">Coconut palm</name>
    <dbReference type="NCBI Taxonomy" id="13894"/>
    <lineage>
        <taxon>Eukaryota</taxon>
        <taxon>Viridiplantae</taxon>
        <taxon>Streptophyta</taxon>
        <taxon>Embryophyta</taxon>
        <taxon>Tracheophyta</taxon>
        <taxon>Spermatophyta</taxon>
        <taxon>Magnoliopsida</taxon>
        <taxon>Liliopsida</taxon>
        <taxon>Arecaceae</taxon>
        <taxon>Arecoideae</taxon>
        <taxon>Cocoseae</taxon>
        <taxon>Attaleinae</taxon>
        <taxon>Cocos</taxon>
    </lineage>
</organism>
<feature type="compositionally biased region" description="Polar residues" evidence="4">
    <location>
        <begin position="1"/>
        <end position="19"/>
    </location>
</feature>
<keyword evidence="2" id="KW-0812">Transmembrane</keyword>
<feature type="compositionally biased region" description="Low complexity" evidence="4">
    <location>
        <begin position="131"/>
        <end position="160"/>
    </location>
</feature>
<dbReference type="OrthoDB" id="2139348at2759"/>
<feature type="region of interest" description="Disordered" evidence="4">
    <location>
        <begin position="1"/>
        <end position="23"/>
    </location>
</feature>
<dbReference type="GO" id="GO:0016020">
    <property type="term" value="C:membrane"/>
    <property type="evidence" value="ECO:0007669"/>
    <property type="project" value="UniProtKB-SubCell"/>
</dbReference>
<dbReference type="Gene3D" id="1.50.40.10">
    <property type="entry name" value="Mitochondrial carrier domain"/>
    <property type="match status" value="1"/>
</dbReference>
<evidence type="ECO:0000256" key="1">
    <source>
        <dbReference type="ARBA" id="ARBA00004141"/>
    </source>
</evidence>
<gene>
    <name evidence="5" type="ORF">COCNU_06G001820</name>
</gene>
<name>A0A8K0I9S7_COCNU</name>
<evidence type="ECO:0000313" key="5">
    <source>
        <dbReference type="EMBL" id="KAG1346353.1"/>
    </source>
</evidence>
<sequence>MTNFRSSPSHVSMPMYTTASRRDEGARSLRAWSSLKCLGGRRARAINVDTRERERERTLAGEGATLVEEGRGGWGISTVIWWQGRLCRSSGRSCCSRRRRATPPCSATRGGSASRGWSTAPSTPSERRESSPSGAAMAPASAATTPPSGAAMAPASSATTPPSPSTSPSRICTGKCGKGGEGSVDGCWTSVTAANLLAGAAAGCTTLAIIYPLDIAHTRIAVDIGRTDTRQLKGICHFLHGP</sequence>
<evidence type="ECO:0000313" key="6">
    <source>
        <dbReference type="Proteomes" id="UP000797356"/>
    </source>
</evidence>
<reference evidence="5" key="1">
    <citation type="journal article" date="2017" name="Gigascience">
        <title>The genome draft of coconut (Cocos nucifera).</title>
        <authorList>
            <person name="Xiao Y."/>
            <person name="Xu P."/>
            <person name="Fan H."/>
            <person name="Baudouin L."/>
            <person name="Xia W."/>
            <person name="Bocs S."/>
            <person name="Xu J."/>
            <person name="Li Q."/>
            <person name="Guo A."/>
            <person name="Zhou L."/>
            <person name="Li J."/>
            <person name="Wu Y."/>
            <person name="Ma Z."/>
            <person name="Armero A."/>
            <person name="Issali A.E."/>
            <person name="Liu N."/>
            <person name="Peng M."/>
            <person name="Yang Y."/>
        </authorList>
    </citation>
    <scope>NUCLEOTIDE SEQUENCE</scope>
    <source>
        <tissue evidence="5">Spear leaf of Hainan Tall coconut</tissue>
    </source>
</reference>